<feature type="transmembrane region" description="Helical" evidence="1">
    <location>
        <begin position="22"/>
        <end position="42"/>
    </location>
</feature>
<evidence type="ECO:0000313" key="2">
    <source>
        <dbReference type="EMBL" id="TQF00852.1"/>
    </source>
</evidence>
<dbReference type="Proteomes" id="UP000315400">
    <property type="component" value="Unassembled WGS sequence"/>
</dbReference>
<keyword evidence="1" id="KW-0472">Membrane</keyword>
<evidence type="ECO:0000313" key="3">
    <source>
        <dbReference type="Proteomes" id="UP000315400"/>
    </source>
</evidence>
<sequence>MSQDGQHAKDETLHFTPEDKRICTWFEAVTISFLNVFVFAFLLAGRKFLVVLAMFWPALAGAAVLFAVSVFVVRRWHNG</sequence>
<protein>
    <submittedName>
        <fullName evidence="2">Uncharacterized protein</fullName>
    </submittedName>
</protein>
<evidence type="ECO:0000256" key="1">
    <source>
        <dbReference type="SAM" id="Phobius"/>
    </source>
</evidence>
<keyword evidence="1" id="KW-1133">Transmembrane helix</keyword>
<keyword evidence="1" id="KW-0812">Transmembrane</keyword>
<reference evidence="2 3" key="1">
    <citation type="submission" date="2019-06" db="EMBL/GenBank/DDBJ databases">
        <title>Metagenome assembled Genome of Spiribacter salinus SL48-SHIP from the microbial mat of Salt Lake 48 (Novosibirsk region, Russia).</title>
        <authorList>
            <person name="Shipova A."/>
            <person name="Rozanov A.S."/>
            <person name="Bryanskaya A.V."/>
            <person name="Peltek S.E."/>
        </authorList>
    </citation>
    <scope>NUCLEOTIDE SEQUENCE [LARGE SCALE GENOMIC DNA]</scope>
    <source>
        <strain evidence="2">SL48-SHIP-2</strain>
    </source>
</reference>
<name>A0A540VVQ4_9GAMM</name>
<proteinExistence type="predicted"/>
<dbReference type="EMBL" id="VIFK01000004">
    <property type="protein sequence ID" value="TQF00852.1"/>
    <property type="molecule type" value="Genomic_DNA"/>
</dbReference>
<organism evidence="2 3">
    <name type="scientific">Spiribacter salinus</name>
    <dbReference type="NCBI Taxonomy" id="1335746"/>
    <lineage>
        <taxon>Bacteria</taxon>
        <taxon>Pseudomonadati</taxon>
        <taxon>Pseudomonadota</taxon>
        <taxon>Gammaproteobacteria</taxon>
        <taxon>Chromatiales</taxon>
        <taxon>Ectothiorhodospiraceae</taxon>
        <taxon>Spiribacter</taxon>
    </lineage>
</organism>
<feature type="transmembrane region" description="Helical" evidence="1">
    <location>
        <begin position="48"/>
        <end position="73"/>
    </location>
</feature>
<gene>
    <name evidence="2" type="ORF">FKY71_01525</name>
</gene>
<dbReference type="AlphaFoldDB" id="A0A540VVQ4"/>
<accession>A0A540VVQ4</accession>
<comment type="caution">
    <text evidence="2">The sequence shown here is derived from an EMBL/GenBank/DDBJ whole genome shotgun (WGS) entry which is preliminary data.</text>
</comment>